<dbReference type="Proteomes" id="UP000626109">
    <property type="component" value="Unassembled WGS sequence"/>
</dbReference>
<organism evidence="2 3">
    <name type="scientific">Polarella glacialis</name>
    <name type="common">Dinoflagellate</name>
    <dbReference type="NCBI Taxonomy" id="89957"/>
    <lineage>
        <taxon>Eukaryota</taxon>
        <taxon>Sar</taxon>
        <taxon>Alveolata</taxon>
        <taxon>Dinophyceae</taxon>
        <taxon>Suessiales</taxon>
        <taxon>Suessiaceae</taxon>
        <taxon>Polarella</taxon>
    </lineage>
</organism>
<dbReference type="AlphaFoldDB" id="A0A813JBE6"/>
<name>A0A813JBE6_POLGL</name>
<feature type="transmembrane region" description="Helical" evidence="1">
    <location>
        <begin position="34"/>
        <end position="51"/>
    </location>
</feature>
<evidence type="ECO:0000313" key="2">
    <source>
        <dbReference type="EMBL" id="CAE8672914.1"/>
    </source>
</evidence>
<gene>
    <name evidence="2" type="ORF">PGLA2088_LOCUS18285</name>
</gene>
<sequence length="59" mass="6558">VLMILVCAQVSSLLIAMAWSGSMTIWSTFDHVRYGVYSVVMLVIVAGAYFLDEQSRLQS</sequence>
<keyword evidence="1" id="KW-0812">Transmembrane</keyword>
<evidence type="ECO:0000256" key="1">
    <source>
        <dbReference type="SAM" id="Phobius"/>
    </source>
</evidence>
<comment type="caution">
    <text evidence="2">The sequence shown here is derived from an EMBL/GenBank/DDBJ whole genome shotgun (WGS) entry which is preliminary data.</text>
</comment>
<protein>
    <submittedName>
        <fullName evidence="2">Uncharacterized protein</fullName>
    </submittedName>
</protein>
<feature type="non-terminal residue" evidence="2">
    <location>
        <position position="59"/>
    </location>
</feature>
<keyword evidence="1" id="KW-1133">Transmembrane helix</keyword>
<proteinExistence type="predicted"/>
<evidence type="ECO:0000313" key="3">
    <source>
        <dbReference type="Proteomes" id="UP000626109"/>
    </source>
</evidence>
<dbReference type="EMBL" id="CAJNNW010024513">
    <property type="protein sequence ID" value="CAE8672914.1"/>
    <property type="molecule type" value="Genomic_DNA"/>
</dbReference>
<keyword evidence="1" id="KW-0472">Membrane</keyword>
<reference evidence="2" key="1">
    <citation type="submission" date="2021-02" db="EMBL/GenBank/DDBJ databases">
        <authorList>
            <person name="Dougan E. K."/>
            <person name="Rhodes N."/>
            <person name="Thang M."/>
            <person name="Chan C."/>
        </authorList>
    </citation>
    <scope>NUCLEOTIDE SEQUENCE</scope>
</reference>
<accession>A0A813JBE6</accession>
<feature type="non-terminal residue" evidence="2">
    <location>
        <position position="1"/>
    </location>
</feature>